<dbReference type="STRING" id="1123071.SAMN02745181_0090"/>
<keyword evidence="2" id="KW-1185">Reference proteome</keyword>
<evidence type="ECO:0000313" key="2">
    <source>
        <dbReference type="Proteomes" id="UP000184510"/>
    </source>
</evidence>
<sequence length="218" mass="24680">MQDRPKLIRLHVMTVGMQQENFVGIQAKQTQGITYQSIRQWVDAGKATVLDVHCATCRTGERVTLECIREMIYPSDYAPPGSLPDDEGPYEKKLEEVHKVVPIRPMVNNIFETRNLGVTLEMEPTYGETGLVDLRIAPELVDQVGFSEWVKFKDEWGQADRKFPTFLTHRVNTGSTLVNGRFSLVTTFTGKKGNGDLDPSRKILLFVMPEVIKLPDPM</sequence>
<dbReference type="InParanoid" id="A0A1M6B0Z9"/>
<dbReference type="AlphaFoldDB" id="A0A1M6B0Z9"/>
<reference evidence="1 2" key="1">
    <citation type="submission" date="2016-11" db="EMBL/GenBank/DDBJ databases">
        <authorList>
            <person name="Jaros S."/>
            <person name="Januszkiewicz K."/>
            <person name="Wedrychowicz H."/>
        </authorList>
    </citation>
    <scope>NUCLEOTIDE SEQUENCE [LARGE SCALE GENOMIC DNA]</scope>
    <source>
        <strain evidence="1 2">DSM 18772</strain>
    </source>
</reference>
<dbReference type="Proteomes" id="UP000184510">
    <property type="component" value="Unassembled WGS sequence"/>
</dbReference>
<accession>A0A1M6B0Z9</accession>
<organism evidence="1 2">
    <name type="scientific">Rubritalea squalenifaciens DSM 18772</name>
    <dbReference type="NCBI Taxonomy" id="1123071"/>
    <lineage>
        <taxon>Bacteria</taxon>
        <taxon>Pseudomonadati</taxon>
        <taxon>Verrucomicrobiota</taxon>
        <taxon>Verrucomicrobiia</taxon>
        <taxon>Verrucomicrobiales</taxon>
        <taxon>Rubritaleaceae</taxon>
        <taxon>Rubritalea</taxon>
    </lineage>
</organism>
<dbReference type="RefSeq" id="WP_143157551.1">
    <property type="nucleotide sequence ID" value="NZ_FQYR01000002.1"/>
</dbReference>
<dbReference type="EMBL" id="FQYR01000002">
    <property type="protein sequence ID" value="SHI42392.1"/>
    <property type="molecule type" value="Genomic_DNA"/>
</dbReference>
<proteinExistence type="predicted"/>
<evidence type="ECO:0000313" key="1">
    <source>
        <dbReference type="EMBL" id="SHI42392.1"/>
    </source>
</evidence>
<dbReference type="OrthoDB" id="182525at2"/>
<protein>
    <submittedName>
        <fullName evidence="1">Uncharacterized protein</fullName>
    </submittedName>
</protein>
<gene>
    <name evidence="1" type="ORF">SAMN02745181_0090</name>
</gene>
<name>A0A1M6B0Z9_9BACT</name>